<feature type="transmembrane region" description="Helical" evidence="8">
    <location>
        <begin position="356"/>
        <end position="379"/>
    </location>
</feature>
<feature type="transmembrane region" description="Helical" evidence="8">
    <location>
        <begin position="198"/>
        <end position="219"/>
    </location>
</feature>
<keyword evidence="8" id="KW-0997">Cell inner membrane</keyword>
<feature type="transmembrane region" description="Helical" evidence="8">
    <location>
        <begin position="311"/>
        <end position="336"/>
    </location>
</feature>
<comment type="caution">
    <text evidence="10">The sequence shown here is derived from an EMBL/GenBank/DDBJ whole genome shotgun (WGS) entry which is preliminary data.</text>
</comment>
<dbReference type="Pfam" id="PF01235">
    <property type="entry name" value="Na_Ala_symp"/>
    <property type="match status" value="1"/>
</dbReference>
<feature type="region of interest" description="Disordered" evidence="9">
    <location>
        <begin position="455"/>
        <end position="477"/>
    </location>
</feature>
<keyword evidence="11" id="KW-1185">Reference proteome</keyword>
<feature type="transmembrane region" description="Helical" evidence="8">
    <location>
        <begin position="159"/>
        <end position="178"/>
    </location>
</feature>
<evidence type="ECO:0000256" key="2">
    <source>
        <dbReference type="ARBA" id="ARBA00009261"/>
    </source>
</evidence>
<evidence type="ECO:0000256" key="3">
    <source>
        <dbReference type="ARBA" id="ARBA00022448"/>
    </source>
</evidence>
<feature type="transmembrane region" description="Helical" evidence="8">
    <location>
        <begin position="29"/>
        <end position="49"/>
    </location>
</feature>
<sequence length="477" mass="50164">MDGFNAAVDALSSAVFFKVPLLGTEIELIVLYLAVPMLFFTIWLGFPNVRAVGRAVRILQTQPDADQAKGDVSQWGALTTALAGTIGLGNIAGVAVALTMGGPGAIFWMFVIGWFAMTVKMAEVTLGLKYRIFDQRGHVHGGPMYVLRAIGAARGWPRLGLVLGGLYAFFALFGAIPMVQVNQSFAQVKVVTGLSNGWAYGVLLAAAVALVTLGGAAWLGEVAKRLTPLKVAVYLAGVTAVLIIHATAIPAALAQIWHGAWTGSAATGGAVGAFVSGMRRAVFASEAGVGSAVMAHSLARVRHPVSEGLVALLEPLLGTMIVCSVGGLALVVAGTWTSGLEGVAITSAAFAQVSPWFPWLLAVVVVLFAYSTLVAWGFYGLQAWGYLFGHGPKAQWSYKILYILALPPAAAIDLGRVVDIVDSSFFLMAIPNVIALYLCAGELRRDVRAYLRPSNDASATTEPGIKKKAPRHARPFS</sequence>
<dbReference type="PRINTS" id="PR00175">
    <property type="entry name" value="NAALASMPORT"/>
</dbReference>
<dbReference type="PANTHER" id="PTHR30330:SF3">
    <property type="entry name" value="TRANSCRIPTIONAL REGULATOR, LRP FAMILY"/>
    <property type="match status" value="1"/>
</dbReference>
<evidence type="ECO:0000313" key="11">
    <source>
        <dbReference type="Proteomes" id="UP001203512"/>
    </source>
</evidence>
<evidence type="ECO:0000256" key="5">
    <source>
        <dbReference type="ARBA" id="ARBA00022692"/>
    </source>
</evidence>
<evidence type="ECO:0000256" key="7">
    <source>
        <dbReference type="ARBA" id="ARBA00023136"/>
    </source>
</evidence>
<evidence type="ECO:0000256" key="8">
    <source>
        <dbReference type="RuleBase" id="RU363064"/>
    </source>
</evidence>
<dbReference type="NCBIfam" id="TIGR00835">
    <property type="entry name" value="agcS"/>
    <property type="match status" value="1"/>
</dbReference>
<dbReference type="EMBL" id="JALKHS010000006">
    <property type="protein sequence ID" value="MCK0530982.1"/>
    <property type="molecule type" value="Genomic_DNA"/>
</dbReference>
<keyword evidence="3 8" id="KW-0813">Transport</keyword>
<reference evidence="10 11" key="1">
    <citation type="submission" date="2022-04" db="EMBL/GenBank/DDBJ databases">
        <authorList>
            <person name="Huq M.A."/>
        </authorList>
    </citation>
    <scope>NUCLEOTIDE SEQUENCE [LARGE SCALE GENOMIC DNA]</scope>
    <source>
        <strain evidence="10 11">MAH-33</strain>
    </source>
</reference>
<dbReference type="Proteomes" id="UP001203512">
    <property type="component" value="Unassembled WGS sequence"/>
</dbReference>
<feature type="transmembrane region" description="Helical" evidence="8">
    <location>
        <begin position="75"/>
        <end position="100"/>
    </location>
</feature>
<name>A0ABT0DVK7_9SPHN</name>
<dbReference type="RefSeq" id="WP_247230668.1">
    <property type="nucleotide sequence ID" value="NZ_JALKHS010000006.1"/>
</dbReference>
<feature type="transmembrane region" description="Helical" evidence="8">
    <location>
        <begin position="106"/>
        <end position="128"/>
    </location>
</feature>
<gene>
    <name evidence="10" type="ORF">MU848_05230</name>
</gene>
<keyword evidence="5 8" id="KW-0812">Transmembrane</keyword>
<comment type="similarity">
    <text evidence="2 8">Belongs to the alanine or glycine:cation symporter (AGCS) (TC 2.A.25) family.</text>
</comment>
<keyword evidence="7 8" id="KW-0472">Membrane</keyword>
<evidence type="ECO:0000256" key="1">
    <source>
        <dbReference type="ARBA" id="ARBA00004651"/>
    </source>
</evidence>
<dbReference type="Gene3D" id="1.20.1740.10">
    <property type="entry name" value="Amino acid/polyamine transporter I"/>
    <property type="match status" value="1"/>
</dbReference>
<dbReference type="PANTHER" id="PTHR30330">
    <property type="entry name" value="AGSS FAMILY TRANSPORTER, SODIUM-ALANINE"/>
    <property type="match status" value="1"/>
</dbReference>
<keyword evidence="8" id="KW-0769">Symport</keyword>
<evidence type="ECO:0000256" key="9">
    <source>
        <dbReference type="SAM" id="MobiDB-lite"/>
    </source>
</evidence>
<comment type="subcellular location">
    <subcellularLocation>
        <location evidence="8">Cell inner membrane</location>
        <topology evidence="8">Multi-pass membrane protein</topology>
    </subcellularLocation>
    <subcellularLocation>
        <location evidence="1">Cell membrane</location>
        <topology evidence="1">Multi-pass membrane protein</topology>
    </subcellularLocation>
</comment>
<evidence type="ECO:0000313" key="10">
    <source>
        <dbReference type="EMBL" id="MCK0530982.1"/>
    </source>
</evidence>
<feature type="transmembrane region" description="Helical" evidence="8">
    <location>
        <begin position="231"/>
        <end position="257"/>
    </location>
</feature>
<feature type="transmembrane region" description="Helical" evidence="8">
    <location>
        <begin position="424"/>
        <end position="443"/>
    </location>
</feature>
<proteinExistence type="inferred from homology"/>
<organism evidence="10 11">
    <name type="scientific">Sphingobium agri</name>
    <dbReference type="NCBI Taxonomy" id="2933566"/>
    <lineage>
        <taxon>Bacteria</taxon>
        <taxon>Pseudomonadati</taxon>
        <taxon>Pseudomonadota</taxon>
        <taxon>Alphaproteobacteria</taxon>
        <taxon>Sphingomonadales</taxon>
        <taxon>Sphingomonadaceae</taxon>
        <taxon>Sphingobium</taxon>
    </lineage>
</organism>
<keyword evidence="6 8" id="KW-1133">Transmembrane helix</keyword>
<protein>
    <submittedName>
        <fullName evidence="10">Alanine:cation symporter family protein</fullName>
    </submittedName>
</protein>
<dbReference type="InterPro" id="IPR001463">
    <property type="entry name" value="Na/Ala_symport"/>
</dbReference>
<keyword evidence="4" id="KW-1003">Cell membrane</keyword>
<evidence type="ECO:0000256" key="6">
    <source>
        <dbReference type="ARBA" id="ARBA00022989"/>
    </source>
</evidence>
<feature type="compositionally biased region" description="Basic residues" evidence="9">
    <location>
        <begin position="466"/>
        <end position="477"/>
    </location>
</feature>
<accession>A0ABT0DVK7</accession>
<evidence type="ECO:0000256" key="4">
    <source>
        <dbReference type="ARBA" id="ARBA00022475"/>
    </source>
</evidence>